<evidence type="ECO:0000256" key="1">
    <source>
        <dbReference type="ARBA" id="ARBA00001933"/>
    </source>
</evidence>
<dbReference type="InterPro" id="IPR051326">
    <property type="entry name" value="Kynurenine-oxoglutarate_AT"/>
</dbReference>
<dbReference type="EMBL" id="PDBW01000001">
    <property type="protein sequence ID" value="PFH01657.1"/>
    <property type="molecule type" value="Genomic_DNA"/>
</dbReference>
<sequence length="390" mass="44054">MPKLSSKIEGFTDSVIRRMTRIANSYGAINLSQGFPDFDPPVELKNALSRVASGSIHQYAVTWGAKNFRESLAKKQSRFMGIPIDPETQIVVTCGSTEAMMAAMMTVCNPGDKVVVFSPFYENYAADAILSGAEPIYVHLRPPRFNFDVDELEEAFKQRPKALILCNPSNPSGKVFTLEELKTIAYFAEKYDTFVITDEVYEHIVYPPHHHIYFASLPGMFERTISCSSLSKTYSITGWRLGYLIAPSYIVDGARKVHDFLTVGAAAPLQEAAVVALNFGDDYYENLKRIYTEKRDFFLDGLDRLGLAYTVPQGAYYVMVDISEFGAKSDLEFCEWMAREVGVAAVPGSSFFRDNVNHLIRFHFAKKKETLAEAVKRLEKLKDKARERWR</sequence>
<dbReference type="InterPro" id="IPR015424">
    <property type="entry name" value="PyrdxlP-dep_Trfase"/>
</dbReference>
<dbReference type="PROSITE" id="PS00105">
    <property type="entry name" value="AA_TRANSFER_CLASS_1"/>
    <property type="match status" value="1"/>
</dbReference>
<comment type="similarity">
    <text evidence="2 6">Belongs to the class-I pyridoxal-phosphate-dependent aminotransferase family.</text>
</comment>
<dbReference type="CDD" id="cd00609">
    <property type="entry name" value="AAT_like"/>
    <property type="match status" value="1"/>
</dbReference>
<dbReference type="InterPro" id="IPR004839">
    <property type="entry name" value="Aminotransferase_I/II_large"/>
</dbReference>
<keyword evidence="5" id="KW-0663">Pyridoxal phosphate</keyword>
<dbReference type="PANTHER" id="PTHR43807:SF20">
    <property type="entry name" value="FI04487P"/>
    <property type="match status" value="1"/>
</dbReference>
<evidence type="ECO:0000313" key="9">
    <source>
        <dbReference type="Proteomes" id="UP000223596"/>
    </source>
</evidence>
<evidence type="ECO:0000256" key="3">
    <source>
        <dbReference type="ARBA" id="ARBA00022576"/>
    </source>
</evidence>
<dbReference type="GO" id="GO:0005737">
    <property type="term" value="C:cytoplasm"/>
    <property type="evidence" value="ECO:0007669"/>
    <property type="project" value="TreeGrafter"/>
</dbReference>
<protein>
    <recommendedName>
        <fullName evidence="6">Aminotransferase</fullName>
        <ecNumber evidence="6">2.6.1.-</ecNumber>
    </recommendedName>
</protein>
<comment type="caution">
    <text evidence="8">The sequence shown here is derived from an EMBL/GenBank/DDBJ whole genome shotgun (WGS) entry which is preliminary data.</text>
</comment>
<evidence type="ECO:0000313" key="8">
    <source>
        <dbReference type="EMBL" id="PFH01657.1"/>
    </source>
</evidence>
<dbReference type="Gene3D" id="3.90.1150.10">
    <property type="entry name" value="Aspartate Aminotransferase, domain 1"/>
    <property type="match status" value="1"/>
</dbReference>
<name>A0AB36TCK2_ACETH</name>
<dbReference type="Proteomes" id="UP000223596">
    <property type="component" value="Unassembled WGS sequence"/>
</dbReference>
<feature type="domain" description="Aminotransferase class I/classII large" evidence="7">
    <location>
        <begin position="29"/>
        <end position="378"/>
    </location>
</feature>
<evidence type="ECO:0000256" key="4">
    <source>
        <dbReference type="ARBA" id="ARBA00022679"/>
    </source>
</evidence>
<evidence type="ECO:0000256" key="2">
    <source>
        <dbReference type="ARBA" id="ARBA00007441"/>
    </source>
</evidence>
<dbReference type="Pfam" id="PF00155">
    <property type="entry name" value="Aminotran_1_2"/>
    <property type="match status" value="1"/>
</dbReference>
<dbReference type="Gene3D" id="3.40.640.10">
    <property type="entry name" value="Type I PLP-dependent aspartate aminotransferase-like (Major domain)"/>
    <property type="match status" value="1"/>
</dbReference>
<evidence type="ECO:0000256" key="6">
    <source>
        <dbReference type="RuleBase" id="RU000481"/>
    </source>
</evidence>
<dbReference type="GO" id="GO:0030170">
    <property type="term" value="F:pyridoxal phosphate binding"/>
    <property type="evidence" value="ECO:0007669"/>
    <property type="project" value="InterPro"/>
</dbReference>
<gene>
    <name evidence="8" type="ORF">M972_11396</name>
</gene>
<dbReference type="InterPro" id="IPR015421">
    <property type="entry name" value="PyrdxlP-dep_Trfase_major"/>
</dbReference>
<dbReference type="GO" id="GO:0016212">
    <property type="term" value="F:kynurenine-oxoglutarate transaminase activity"/>
    <property type="evidence" value="ECO:0007669"/>
    <property type="project" value="TreeGrafter"/>
</dbReference>
<dbReference type="InterPro" id="IPR015422">
    <property type="entry name" value="PyrdxlP-dep_Trfase_small"/>
</dbReference>
<accession>A0AB36TCK2</accession>
<keyword evidence="3 6" id="KW-0032">Aminotransferase</keyword>
<dbReference type="FunFam" id="3.40.640.10:FF:000033">
    <property type="entry name" value="Aspartate aminotransferase"/>
    <property type="match status" value="1"/>
</dbReference>
<evidence type="ECO:0000259" key="7">
    <source>
        <dbReference type="Pfam" id="PF00155"/>
    </source>
</evidence>
<organism evidence="8 9">
    <name type="scientific">Acetivibrio thermocellus AD2</name>
    <dbReference type="NCBI Taxonomy" id="1138384"/>
    <lineage>
        <taxon>Bacteria</taxon>
        <taxon>Bacillati</taxon>
        <taxon>Bacillota</taxon>
        <taxon>Clostridia</taxon>
        <taxon>Eubacteriales</taxon>
        <taxon>Oscillospiraceae</taxon>
        <taxon>Acetivibrio</taxon>
    </lineage>
</organism>
<keyword evidence="4 6" id="KW-0808">Transferase</keyword>
<reference evidence="8 9" key="1">
    <citation type="submission" date="2017-09" db="EMBL/GenBank/DDBJ databases">
        <title>Evaluation of Pacific Biosciences Sequencing Technology to Finishing C. thermocellum Genome Sequences.</title>
        <authorList>
            <person name="Brown S."/>
        </authorList>
    </citation>
    <scope>NUCLEOTIDE SEQUENCE [LARGE SCALE GENOMIC DNA]</scope>
    <source>
        <strain evidence="8 9">AD2</strain>
    </source>
</reference>
<dbReference type="EC" id="2.6.1.-" evidence="6"/>
<comment type="cofactor">
    <cofactor evidence="1 6">
        <name>pyridoxal 5'-phosphate</name>
        <dbReference type="ChEBI" id="CHEBI:597326"/>
    </cofactor>
</comment>
<dbReference type="InterPro" id="IPR004838">
    <property type="entry name" value="NHTrfase_class1_PyrdxlP-BS"/>
</dbReference>
<dbReference type="SUPFAM" id="SSF53383">
    <property type="entry name" value="PLP-dependent transferases"/>
    <property type="match status" value="1"/>
</dbReference>
<dbReference type="PANTHER" id="PTHR43807">
    <property type="entry name" value="FI04487P"/>
    <property type="match status" value="1"/>
</dbReference>
<proteinExistence type="inferred from homology"/>
<dbReference type="RefSeq" id="WP_003520835.1">
    <property type="nucleotide sequence ID" value="NZ_CP013828.1"/>
</dbReference>
<dbReference type="AlphaFoldDB" id="A0AB36TCK2"/>
<evidence type="ECO:0000256" key="5">
    <source>
        <dbReference type="ARBA" id="ARBA00022898"/>
    </source>
</evidence>